<dbReference type="PANTHER" id="PTHR34367">
    <property type="entry name" value="OS02G0734667 PROTEIN"/>
    <property type="match status" value="1"/>
</dbReference>
<comment type="caution">
    <text evidence="2">The sequence shown here is derived from an EMBL/GenBank/DDBJ whole genome shotgun (WGS) entry which is preliminary data.</text>
</comment>
<evidence type="ECO:0000256" key="1">
    <source>
        <dbReference type="SAM" id="MobiDB-lite"/>
    </source>
</evidence>
<feature type="compositionally biased region" description="Basic and acidic residues" evidence="1">
    <location>
        <begin position="37"/>
        <end position="49"/>
    </location>
</feature>
<feature type="compositionally biased region" description="Polar residues" evidence="1">
    <location>
        <begin position="323"/>
        <end position="340"/>
    </location>
</feature>
<feature type="compositionally biased region" description="Basic and acidic residues" evidence="1">
    <location>
        <begin position="161"/>
        <end position="170"/>
    </location>
</feature>
<dbReference type="EMBL" id="QZWG01000014">
    <property type="protein sequence ID" value="RZB70017.1"/>
    <property type="molecule type" value="Genomic_DNA"/>
</dbReference>
<dbReference type="AlphaFoldDB" id="A0A445H8V5"/>
<dbReference type="InterPro" id="IPR040412">
    <property type="entry name" value="At1g65710-like"/>
</dbReference>
<accession>A0A445H8V5</accession>
<feature type="region of interest" description="Disordered" evidence="1">
    <location>
        <begin position="656"/>
        <end position="707"/>
    </location>
</feature>
<feature type="compositionally biased region" description="Polar residues" evidence="1">
    <location>
        <begin position="265"/>
        <end position="279"/>
    </location>
</feature>
<feature type="compositionally biased region" description="Polar residues" evidence="1">
    <location>
        <begin position="26"/>
        <end position="35"/>
    </location>
</feature>
<feature type="compositionally biased region" description="Basic and acidic residues" evidence="1">
    <location>
        <begin position="218"/>
        <end position="232"/>
    </location>
</feature>
<reference evidence="2 3" key="1">
    <citation type="submission" date="2018-09" db="EMBL/GenBank/DDBJ databases">
        <title>A high-quality reference genome of wild soybean provides a powerful tool to mine soybean genomes.</title>
        <authorList>
            <person name="Xie M."/>
            <person name="Chung C.Y.L."/>
            <person name="Li M.-W."/>
            <person name="Wong F.-L."/>
            <person name="Chan T.-F."/>
            <person name="Lam H.-M."/>
        </authorList>
    </citation>
    <scope>NUCLEOTIDE SEQUENCE [LARGE SCALE GENOMIC DNA]</scope>
    <source>
        <strain evidence="3">cv. W05</strain>
        <tissue evidence="2">Hypocotyl of etiolated seedlings</tissue>
    </source>
</reference>
<sequence length="716" mass="78611">MGTCLSKKNGSSTSPNKSDSQHRNSENSVTVTLSKPTEPEVSLKNKTLQEKQQGSESAPQDEGEVKKEILIIKHRKSHDEREKTATSKTPSPCIAPQQGDGVFTNEETMVVNKIIAPSTPSIGVVGVRTSSCTKDEVDEILIQCGRLSRSSSRRKYSGSKRSFDFDHCDNDTTSAEDDQRKSKGNGNGREENDVAAAASESGRHHQSPRRSQGRRRTPSRERDQSSGRERRVSRSPGRRSSDTNTTNASNNNTSSRPGKMVSVPATVSSLVMDKSNNCGGESGAKRITVKRNVGDAGSRGTASPRAQSPARVNGNVGRDKVLNENQQHQQQPSLSRNNSSRKAEQSPYRRIPQSEVDHKSSRKAEQSPYRRNPQSEVDHNSSRKAEQSPYRRNPLSEVDTNRKVQQNKPKIEGEAIQKPNGRVALEKGMSVDCKTKEQHEEESSLPVGAVVKTTVVSSGVDNLKPQGLTRSRSSRRSRDLDISNPEAVVNPTNSYASLLLEDIQNFHQKNTQQQQSSISLPACLNKACSILEAVADLNSTTSSNFTEDKRSPSTQQSIRDEYYGKKVASSNKDPFVESEVAVSDDVMEPSLHKYVTVKRGGGVVDMMEDQESSGSNSFTVSSSGQQHHWGNNISCSSWEPNSADSTDCWTSSRLSFREEEEDQKTPLELGCSLSSEAKKKKGLNSKRRECDHEHSSGIGRGRLGSNKGMCVCDDEN</sequence>
<evidence type="ECO:0000313" key="3">
    <source>
        <dbReference type="Proteomes" id="UP000289340"/>
    </source>
</evidence>
<dbReference type="PANTHER" id="PTHR34367:SF1">
    <property type="entry name" value="OS04G0528600 PROTEIN"/>
    <property type="match status" value="1"/>
</dbReference>
<feature type="region of interest" description="Disordered" evidence="1">
    <location>
        <begin position="145"/>
        <end position="424"/>
    </location>
</feature>
<feature type="compositionally biased region" description="Basic and acidic residues" evidence="1">
    <location>
        <begin position="355"/>
        <end position="365"/>
    </location>
</feature>
<feature type="region of interest" description="Disordered" evidence="1">
    <location>
        <begin position="541"/>
        <end position="564"/>
    </location>
</feature>
<feature type="compositionally biased region" description="Basic residues" evidence="1">
    <location>
        <begin position="204"/>
        <end position="217"/>
    </location>
</feature>
<feature type="compositionally biased region" description="Polar residues" evidence="1">
    <location>
        <begin position="1"/>
        <end position="18"/>
    </location>
</feature>
<feature type="compositionally biased region" description="Low complexity" evidence="1">
    <location>
        <begin position="242"/>
        <end position="255"/>
    </location>
</feature>
<organism evidence="2 3">
    <name type="scientific">Glycine soja</name>
    <name type="common">Wild soybean</name>
    <dbReference type="NCBI Taxonomy" id="3848"/>
    <lineage>
        <taxon>Eukaryota</taxon>
        <taxon>Viridiplantae</taxon>
        <taxon>Streptophyta</taxon>
        <taxon>Embryophyta</taxon>
        <taxon>Tracheophyta</taxon>
        <taxon>Spermatophyta</taxon>
        <taxon>Magnoliopsida</taxon>
        <taxon>eudicotyledons</taxon>
        <taxon>Gunneridae</taxon>
        <taxon>Pentapetalae</taxon>
        <taxon>rosids</taxon>
        <taxon>fabids</taxon>
        <taxon>Fabales</taxon>
        <taxon>Fabaceae</taxon>
        <taxon>Papilionoideae</taxon>
        <taxon>50 kb inversion clade</taxon>
        <taxon>NPAAA clade</taxon>
        <taxon>indigoferoid/millettioid clade</taxon>
        <taxon>Phaseoleae</taxon>
        <taxon>Glycine</taxon>
        <taxon>Glycine subgen. Soja</taxon>
    </lineage>
</organism>
<feature type="compositionally biased region" description="Basic and acidic residues" evidence="1">
    <location>
        <begin position="376"/>
        <end position="386"/>
    </location>
</feature>
<feature type="region of interest" description="Disordered" evidence="1">
    <location>
        <begin position="458"/>
        <end position="488"/>
    </location>
</feature>
<feature type="compositionally biased region" description="Basic and acidic residues" evidence="1">
    <location>
        <begin position="686"/>
        <end position="695"/>
    </location>
</feature>
<feature type="region of interest" description="Disordered" evidence="1">
    <location>
        <begin position="1"/>
        <end position="101"/>
    </location>
</feature>
<evidence type="ECO:0000313" key="2">
    <source>
        <dbReference type="EMBL" id="RZB70017.1"/>
    </source>
</evidence>
<gene>
    <name evidence="2" type="ORF">D0Y65_039366</name>
</gene>
<feature type="compositionally biased region" description="Basic and acidic residues" evidence="1">
    <location>
        <begin position="63"/>
        <end position="85"/>
    </location>
</feature>
<keyword evidence="3" id="KW-1185">Reference proteome</keyword>
<proteinExistence type="predicted"/>
<dbReference type="Proteomes" id="UP000289340">
    <property type="component" value="Chromosome 14"/>
</dbReference>
<protein>
    <submittedName>
        <fullName evidence="2">Uncharacterized protein</fullName>
    </submittedName>
</protein>
<name>A0A445H8V5_GLYSO</name>